<proteinExistence type="predicted"/>
<evidence type="ECO:0000256" key="2">
    <source>
        <dbReference type="SAM" id="MobiDB-lite"/>
    </source>
</evidence>
<feature type="transmembrane region" description="Helical" evidence="3">
    <location>
        <begin position="1456"/>
        <end position="1477"/>
    </location>
</feature>
<dbReference type="GO" id="GO:0051056">
    <property type="term" value="P:regulation of small GTPase mediated signal transduction"/>
    <property type="evidence" value="ECO:0007669"/>
    <property type="project" value="InterPro"/>
</dbReference>
<dbReference type="GO" id="GO:0005737">
    <property type="term" value="C:cytoplasm"/>
    <property type="evidence" value="ECO:0007669"/>
    <property type="project" value="TreeGrafter"/>
</dbReference>
<dbReference type="OrthoDB" id="2499658at2759"/>
<feature type="domain" description="C2" evidence="4">
    <location>
        <begin position="68"/>
        <end position="211"/>
    </location>
</feature>
<dbReference type="RefSeq" id="XP_013762103.1">
    <property type="nucleotide sequence ID" value="XM_013906649.1"/>
</dbReference>
<dbReference type="PANTHER" id="PTHR15711:SF22">
    <property type="entry name" value="RAP-GAP DOMAIN-CONTAINING PROTEIN"/>
    <property type="match status" value="1"/>
</dbReference>
<dbReference type="Gene3D" id="3.40.50.11210">
    <property type="entry name" value="Rap/Ran-GAP"/>
    <property type="match status" value="1"/>
</dbReference>
<evidence type="ECO:0000256" key="1">
    <source>
        <dbReference type="ARBA" id="ARBA00022468"/>
    </source>
</evidence>
<dbReference type="Pfam" id="PF02145">
    <property type="entry name" value="Rap_GAP"/>
    <property type="match status" value="1"/>
</dbReference>
<evidence type="ECO:0000313" key="7">
    <source>
        <dbReference type="Proteomes" id="UP000054408"/>
    </source>
</evidence>
<dbReference type="SMART" id="SM00239">
    <property type="entry name" value="C2"/>
    <property type="match status" value="1"/>
</dbReference>
<evidence type="ECO:0008006" key="8">
    <source>
        <dbReference type="Google" id="ProtNLM"/>
    </source>
</evidence>
<evidence type="ECO:0000313" key="6">
    <source>
        <dbReference type="EMBL" id="KNC52098.1"/>
    </source>
</evidence>
<dbReference type="InterPro" id="IPR050989">
    <property type="entry name" value="Rap1_Ran_GAP"/>
</dbReference>
<dbReference type="InterPro" id="IPR000008">
    <property type="entry name" value="C2_dom"/>
</dbReference>
<dbReference type="eggNOG" id="KOG3686">
    <property type="taxonomic scope" value="Eukaryota"/>
</dbReference>
<dbReference type="STRING" id="461836.A0A0L0DL48"/>
<keyword evidence="3" id="KW-0472">Membrane</keyword>
<evidence type="ECO:0000259" key="4">
    <source>
        <dbReference type="PROSITE" id="PS50004"/>
    </source>
</evidence>
<sequence length="1502" mass="158227">MLRHPRQLKSLRKAVSESQLRTLVVTRSASPVDAAGDGGGSGGNGAGGRSRGRSSSGGADDGLGGLGGESMCLGSASRLGEVANGTIVVQLLCGTALAPKDKTGTSDPFVGVWCVPAGAWPPGTAPSSRSADAAALDAAAYGKPVYTDVAWRNLNPTWRQARFELPLVDASDVLVFRVFDKDRIGRSDFMGEAMLPVAAALRHAKPRHAVLALAQRGFASEAVSGHIELVFAAIPPGRDTRRITLDTLLAARQMDVDEVVLPREFEAEPRFEVSDAGEKPGQLLHVLENPHELMRWVTGAVRATPARTPDVFVYSSATEGVLAVAVVAEALPLFGHVYWVAVFSKTQISRHTFEDESPEVLPFDAVLGAVRPELAAIAPYFARVPPSAAAGLSTLQTLEASDAAAKRVKIGVLIAREGQTLENEMYANCDATAAEREFLELLGTRVRLKGFDGYAAQLDTTNDGSGTHSYYRAGFAGYDIMFHVSTELQYDATDAQHIQRKRFIGNDIVVIVFVDGSTPFHVDRMTSQYTNVVLVVHHDVACNGYRLTVVRKKGVQPFVPLLATSQVYAKTEDFATLLLTKAINGETATFVSTEFAIRAARTRANYLDSMLDALRADHDAGPLVERMLAHKLPRLTRSGQSTHALSVVKPGDVACSMLGALAAAELPNRIVEAHPLLTEFPFFVRCLSSVVGRRGERVKRVLFASAKGLFVNVLGTRSVTKVLDLVFIEQILVSEEADLLVVRTGGRRAAVLAFPLVDLLAGLQSSTMYVPVQSPTLVRLGEVDGVVMVFVAARTRKQGNAISIFAREPESGEIFRLETLHVDGVVTALMPTRSGVLVGLSARPLSKPGGEGCDAEASASDDVATFSFWSWELAQREFVPKTLLQRDGEQAVAAFSGLPEGRALLAFSSHALFVSATGVVDTNSTLKFGSAPLHLAYDKEMEVIVAYHATYVAVYAAASGAIVDMHPLRTLGRFGCSGPLLLSPTMSELGTPGVAELVIRGSDAPALAVKAEPASPTLRLSDLAAPIGLDELVSSAVGIEQGASRASLLRGSIGSSLNATFVNHDHLVVQRSSPVLRAVPLEMALDDAADEDDELVDGDSYSGGDVADISSPVGSMVGGGSGISGVPSLHAMAVSYLPRVATPVVVKDKHEGLHAIQRDLASVQRRLLALIQNAPPSPPVCGVTAVLGSVYTGLGQGVFQGEAMTLVTAGMDVWMLHAGTTGSVAFMKATPSASAPADFELEHLAAIQGASGSPTPAGVGMDCAVGASGNYSTLSSGDDCSWFRVVLSADECAARGEALTLRFNKPTASAPSPSPGAACSLALGDTFVGTAFGEAVTLVLGPGGATTLNGSTNGLYLMHTSFSSDVSTMTVRDVAAPTPGSSFATCNYTDSGSYDVTWSSDCSTITLRDVSADSCPRVLLLDALELKRYDPTPAVTKPAPRHVKTLGFNSTKITRAIIVLASVSGFCLALNVCLASARKRSSPEERSSRPDPLMAAMEENAV</sequence>
<dbReference type="EMBL" id="GL349436">
    <property type="protein sequence ID" value="KNC52098.1"/>
    <property type="molecule type" value="Genomic_DNA"/>
</dbReference>
<gene>
    <name evidence="6" type="ORF">AMSG_00926</name>
</gene>
<feature type="compositionally biased region" description="Gly residues" evidence="2">
    <location>
        <begin position="36"/>
        <end position="49"/>
    </location>
</feature>
<dbReference type="InterPro" id="IPR000331">
    <property type="entry name" value="Rap/Ran_GAP_dom"/>
</dbReference>
<protein>
    <recommendedName>
        <fullName evidence="8">C2 domain-containing protein</fullName>
    </recommendedName>
</protein>
<dbReference type="Pfam" id="PF00780">
    <property type="entry name" value="CNH"/>
    <property type="match status" value="1"/>
</dbReference>
<evidence type="ECO:0000256" key="3">
    <source>
        <dbReference type="SAM" id="Phobius"/>
    </source>
</evidence>
<feature type="region of interest" description="Disordered" evidence="2">
    <location>
        <begin position="31"/>
        <end position="61"/>
    </location>
</feature>
<dbReference type="Gene3D" id="2.60.40.150">
    <property type="entry name" value="C2 domain"/>
    <property type="match status" value="1"/>
</dbReference>
<feature type="region of interest" description="Disordered" evidence="2">
    <location>
        <begin position="1481"/>
        <end position="1502"/>
    </location>
</feature>
<name>A0A0L0DL48_THETB</name>
<evidence type="ECO:0000259" key="5">
    <source>
        <dbReference type="PROSITE" id="PS50085"/>
    </source>
</evidence>
<dbReference type="PROSITE" id="PS50004">
    <property type="entry name" value="C2"/>
    <property type="match status" value="1"/>
</dbReference>
<dbReference type="CDD" id="cd00030">
    <property type="entry name" value="C2"/>
    <property type="match status" value="1"/>
</dbReference>
<keyword evidence="1" id="KW-0343">GTPase activation</keyword>
<keyword evidence="7" id="KW-1185">Reference proteome</keyword>
<dbReference type="PROSITE" id="PS50085">
    <property type="entry name" value="RAPGAP"/>
    <property type="match status" value="1"/>
</dbReference>
<keyword evidence="3" id="KW-1133">Transmembrane helix</keyword>
<dbReference type="SUPFAM" id="SSF49562">
    <property type="entry name" value="C2 domain (Calcium/lipid-binding domain, CaLB)"/>
    <property type="match status" value="1"/>
</dbReference>
<dbReference type="GO" id="GO:0005096">
    <property type="term" value="F:GTPase activator activity"/>
    <property type="evidence" value="ECO:0007669"/>
    <property type="project" value="UniProtKB-KW"/>
</dbReference>
<dbReference type="GeneID" id="25560701"/>
<dbReference type="InterPro" id="IPR035892">
    <property type="entry name" value="C2_domain_sf"/>
</dbReference>
<accession>A0A0L0DL48</accession>
<dbReference type="Pfam" id="PF00168">
    <property type="entry name" value="C2"/>
    <property type="match status" value="1"/>
</dbReference>
<keyword evidence="3" id="KW-0812">Transmembrane</keyword>
<dbReference type="SUPFAM" id="SSF111347">
    <property type="entry name" value="Rap/Ran-GAP"/>
    <property type="match status" value="1"/>
</dbReference>
<dbReference type="PANTHER" id="PTHR15711">
    <property type="entry name" value="RAP GTPASE-ACTIVATING PROTEIN"/>
    <property type="match status" value="1"/>
</dbReference>
<dbReference type="InterPro" id="IPR035974">
    <property type="entry name" value="Rap/Ran-GAP_sf"/>
</dbReference>
<reference evidence="6 7" key="1">
    <citation type="submission" date="2010-05" db="EMBL/GenBank/DDBJ databases">
        <title>The Genome Sequence of Thecamonas trahens ATCC 50062.</title>
        <authorList>
            <consortium name="The Broad Institute Genome Sequencing Platform"/>
            <person name="Russ C."/>
            <person name="Cuomo C."/>
            <person name="Shea T."/>
            <person name="Young S.K."/>
            <person name="Zeng Q."/>
            <person name="Koehrsen M."/>
            <person name="Haas B."/>
            <person name="Borodovsky M."/>
            <person name="Guigo R."/>
            <person name="Alvarado L."/>
            <person name="Berlin A."/>
            <person name="Bochicchio J."/>
            <person name="Borenstein D."/>
            <person name="Chapman S."/>
            <person name="Chen Z."/>
            <person name="Freedman E."/>
            <person name="Gellesch M."/>
            <person name="Goldberg J."/>
            <person name="Griggs A."/>
            <person name="Gujja S."/>
            <person name="Heilman E."/>
            <person name="Heiman D."/>
            <person name="Hepburn T."/>
            <person name="Howarth C."/>
            <person name="Jen D."/>
            <person name="Larson L."/>
            <person name="Mehta T."/>
            <person name="Park D."/>
            <person name="Pearson M."/>
            <person name="Roberts A."/>
            <person name="Saif S."/>
            <person name="Shenoy N."/>
            <person name="Sisk P."/>
            <person name="Stolte C."/>
            <person name="Sykes S."/>
            <person name="Thomson T."/>
            <person name="Walk T."/>
            <person name="White J."/>
            <person name="Yandava C."/>
            <person name="Burger G."/>
            <person name="Gray M.W."/>
            <person name="Holland P.W.H."/>
            <person name="King N."/>
            <person name="Lang F.B.F."/>
            <person name="Roger A.J."/>
            <person name="Ruiz-Trillo I."/>
            <person name="Lander E."/>
            <person name="Nusbaum C."/>
        </authorList>
    </citation>
    <scope>NUCLEOTIDE SEQUENCE [LARGE SCALE GENOMIC DNA]</scope>
    <source>
        <strain evidence="6 7">ATCC 50062</strain>
    </source>
</reference>
<organism evidence="6 7">
    <name type="scientific">Thecamonas trahens ATCC 50062</name>
    <dbReference type="NCBI Taxonomy" id="461836"/>
    <lineage>
        <taxon>Eukaryota</taxon>
        <taxon>Apusozoa</taxon>
        <taxon>Apusomonadida</taxon>
        <taxon>Apusomonadidae</taxon>
        <taxon>Thecamonas</taxon>
    </lineage>
</organism>
<dbReference type="Proteomes" id="UP000054408">
    <property type="component" value="Unassembled WGS sequence"/>
</dbReference>
<dbReference type="InterPro" id="IPR001180">
    <property type="entry name" value="CNH_dom"/>
</dbReference>
<feature type="domain" description="Rap-GAP" evidence="5">
    <location>
        <begin position="396"/>
        <end position="610"/>
    </location>
</feature>